<dbReference type="STRING" id="455432.AWN90_35795"/>
<dbReference type="AlphaFoldDB" id="A0A161WLG9"/>
<dbReference type="PANTHER" id="PTHR38444:SF1">
    <property type="entry name" value="ENTEROBACTIN BIOSYNTHESIS PROTEIN YBDZ"/>
    <property type="match status" value="1"/>
</dbReference>
<evidence type="ECO:0000313" key="2">
    <source>
        <dbReference type="EMBL" id="KZM73895.1"/>
    </source>
</evidence>
<sequence length="67" mass="7590">MVIGFDEYLVVRNDEEQYSVWPSARPVPDGWTATGVRGGRDECLAHIDEVWTDIRPKSVRDRLGSAD</sequence>
<dbReference type="EMBL" id="LWGR01000007">
    <property type="protein sequence ID" value="KZM73895.1"/>
    <property type="molecule type" value="Genomic_DNA"/>
</dbReference>
<name>A0A161WLG9_9NOCA</name>
<dbReference type="InterPro" id="IPR038020">
    <property type="entry name" value="MbtH-like_sf"/>
</dbReference>
<protein>
    <submittedName>
        <fullName evidence="2">Antibiotic synthesis protein MbtH</fullName>
    </submittedName>
</protein>
<dbReference type="InterPro" id="IPR037407">
    <property type="entry name" value="MLP_fam"/>
</dbReference>
<dbReference type="OrthoDB" id="7584480at2"/>
<dbReference type="Pfam" id="PF03621">
    <property type="entry name" value="MbtH"/>
    <property type="match status" value="1"/>
</dbReference>
<dbReference type="GO" id="GO:0019290">
    <property type="term" value="P:siderophore biosynthetic process"/>
    <property type="evidence" value="ECO:0007669"/>
    <property type="project" value="TreeGrafter"/>
</dbReference>
<dbReference type="Gene3D" id="3.90.820.10">
    <property type="entry name" value="Structural Genomics, Unknown Function 30-nov-00 1gh9 Mol_id"/>
    <property type="match status" value="1"/>
</dbReference>
<gene>
    <name evidence="2" type="ORF">AWN90_35795</name>
</gene>
<keyword evidence="3" id="KW-1185">Reference proteome</keyword>
<evidence type="ECO:0000313" key="3">
    <source>
        <dbReference type="Proteomes" id="UP000076512"/>
    </source>
</evidence>
<organism evidence="2 3">
    <name type="scientific">Nocardia terpenica</name>
    <dbReference type="NCBI Taxonomy" id="455432"/>
    <lineage>
        <taxon>Bacteria</taxon>
        <taxon>Bacillati</taxon>
        <taxon>Actinomycetota</taxon>
        <taxon>Actinomycetes</taxon>
        <taxon>Mycobacteriales</taxon>
        <taxon>Nocardiaceae</taxon>
        <taxon>Nocardia</taxon>
    </lineage>
</organism>
<accession>A0A161WLG9</accession>
<dbReference type="GO" id="GO:0005829">
    <property type="term" value="C:cytosol"/>
    <property type="evidence" value="ECO:0007669"/>
    <property type="project" value="TreeGrafter"/>
</dbReference>
<reference evidence="2 3" key="1">
    <citation type="submission" date="2016-04" db="EMBL/GenBank/DDBJ databases">
        <authorList>
            <person name="Evans L.H."/>
            <person name="Alamgir A."/>
            <person name="Owens N."/>
            <person name="Weber N.D."/>
            <person name="Virtaneva K."/>
            <person name="Barbian K."/>
            <person name="Babar A."/>
            <person name="Rosenke K."/>
        </authorList>
    </citation>
    <scope>NUCLEOTIDE SEQUENCE [LARGE SCALE GENOMIC DNA]</scope>
    <source>
        <strain evidence="2 3">IFM 0406</strain>
    </source>
</reference>
<dbReference type="Proteomes" id="UP000076512">
    <property type="component" value="Unassembled WGS sequence"/>
</dbReference>
<evidence type="ECO:0000259" key="1">
    <source>
        <dbReference type="SMART" id="SM00923"/>
    </source>
</evidence>
<proteinExistence type="predicted"/>
<dbReference type="InterPro" id="IPR005153">
    <property type="entry name" value="MbtH-like_dom"/>
</dbReference>
<feature type="domain" description="MbtH-like" evidence="1">
    <location>
        <begin position="3"/>
        <end position="49"/>
    </location>
</feature>
<dbReference type="PANTHER" id="PTHR38444">
    <property type="entry name" value="ENTEROBACTIN BIOSYNTHESIS PROTEIN YBDZ"/>
    <property type="match status" value="1"/>
</dbReference>
<comment type="caution">
    <text evidence="2">The sequence shown here is derived from an EMBL/GenBank/DDBJ whole genome shotgun (WGS) entry which is preliminary data.</text>
</comment>
<dbReference type="SUPFAM" id="SSF160582">
    <property type="entry name" value="MbtH-like"/>
    <property type="match status" value="1"/>
</dbReference>
<dbReference type="SMART" id="SM00923">
    <property type="entry name" value="MbtH"/>
    <property type="match status" value="1"/>
</dbReference>